<keyword evidence="1" id="KW-0456">Lyase</keyword>
<evidence type="ECO:0000313" key="1">
    <source>
        <dbReference type="EMBL" id="ROR83371.1"/>
    </source>
</evidence>
<dbReference type="EMBL" id="RKHL01000001">
    <property type="protein sequence ID" value="ROR83371.1"/>
    <property type="molecule type" value="Genomic_DNA"/>
</dbReference>
<dbReference type="InterPro" id="IPR015813">
    <property type="entry name" value="Pyrv/PenolPyrv_kinase-like_dom"/>
</dbReference>
<protein>
    <submittedName>
        <fullName evidence="1">2-methylisocitrate lyase-like PEP mutase family enzyme</fullName>
    </submittedName>
</protein>
<gene>
    <name evidence="1" type="ORF">EDD42_3482</name>
</gene>
<dbReference type="InterPro" id="IPR039556">
    <property type="entry name" value="ICL/PEPM"/>
</dbReference>
<dbReference type="AlphaFoldDB" id="A0A3N2C777"/>
<accession>A0A3N2C777</accession>
<dbReference type="PANTHER" id="PTHR42905:SF16">
    <property type="entry name" value="CARBOXYPHOSPHONOENOLPYRUVATE PHOSPHONOMUTASE-LIKE PROTEIN (AFU_ORTHOLOGUE AFUA_5G07230)"/>
    <property type="match status" value="1"/>
</dbReference>
<proteinExistence type="predicted"/>
<dbReference type="RefSeq" id="WP_085511211.1">
    <property type="nucleotide sequence ID" value="NZ_FXAP01000002.1"/>
</dbReference>
<keyword evidence="2" id="KW-1185">Reference proteome</keyword>
<dbReference type="SUPFAM" id="SSF51621">
    <property type="entry name" value="Phosphoenolpyruvate/pyruvate domain"/>
    <property type="match status" value="1"/>
</dbReference>
<reference evidence="1 2" key="1">
    <citation type="submission" date="2018-11" db="EMBL/GenBank/DDBJ databases">
        <title>Sequencing the genomes of 1000 actinobacteria strains.</title>
        <authorList>
            <person name="Klenk H.-P."/>
        </authorList>
    </citation>
    <scope>NUCLEOTIDE SEQUENCE [LARGE SCALE GENOMIC DNA]</scope>
    <source>
        <strain evidence="1 2">DSM 14012</strain>
    </source>
</reference>
<dbReference type="PANTHER" id="PTHR42905">
    <property type="entry name" value="PHOSPHOENOLPYRUVATE CARBOXYLASE"/>
    <property type="match status" value="1"/>
</dbReference>
<organism evidence="1 2">
    <name type="scientific">Plantibacter flavus</name>
    <dbReference type="NCBI Taxonomy" id="150123"/>
    <lineage>
        <taxon>Bacteria</taxon>
        <taxon>Bacillati</taxon>
        <taxon>Actinomycetota</taxon>
        <taxon>Actinomycetes</taxon>
        <taxon>Micrococcales</taxon>
        <taxon>Microbacteriaceae</taxon>
        <taxon>Plantibacter</taxon>
    </lineage>
</organism>
<name>A0A3N2C777_9MICO</name>
<sequence>MTTPLERALALQAMHVPGDPLILPNAWDVASARAVLASGARAIATTSAGVAWSLGHRDGNELTRDVALDAVRRIASSVSVPVTADIEGGYGETPDEVAGTIASCIDAGASGVNLEDSLRPITEQERRIEAARSAADQAGTPLFINARIDTHRLGDIGDDRWFDETVTRAAAYARAGASGIFVLGALRADTIERLTDATTIPLNVAFGPGTLSISELARAGASRISAGSSIAEAAYSLAQQWATAMLETPDAAPASPPTLGWAALNQLIRD</sequence>
<dbReference type="Gene3D" id="3.20.20.60">
    <property type="entry name" value="Phosphoenolpyruvate-binding domains"/>
    <property type="match status" value="1"/>
</dbReference>
<dbReference type="CDD" id="cd00377">
    <property type="entry name" value="ICL_PEPM"/>
    <property type="match status" value="1"/>
</dbReference>
<dbReference type="GO" id="GO:0016829">
    <property type="term" value="F:lyase activity"/>
    <property type="evidence" value="ECO:0007669"/>
    <property type="project" value="UniProtKB-KW"/>
</dbReference>
<dbReference type="Pfam" id="PF13714">
    <property type="entry name" value="PEP_mutase"/>
    <property type="match status" value="1"/>
</dbReference>
<evidence type="ECO:0000313" key="2">
    <source>
        <dbReference type="Proteomes" id="UP000266915"/>
    </source>
</evidence>
<dbReference type="Proteomes" id="UP000266915">
    <property type="component" value="Unassembled WGS sequence"/>
</dbReference>
<dbReference type="InterPro" id="IPR040442">
    <property type="entry name" value="Pyrv_kinase-like_dom_sf"/>
</dbReference>
<comment type="caution">
    <text evidence="1">The sequence shown here is derived from an EMBL/GenBank/DDBJ whole genome shotgun (WGS) entry which is preliminary data.</text>
</comment>